<comment type="similarity">
    <text evidence="12">Belongs to the tetrahydrofolate dehydrogenase/cyclohydrolase family.</text>
</comment>
<dbReference type="InterPro" id="IPR000672">
    <property type="entry name" value="THF_DH/CycHdrlase"/>
</dbReference>
<dbReference type="PANTHER" id="PTHR48099:SF5">
    <property type="entry name" value="C-1-TETRAHYDROFOLATE SYNTHASE, CYTOPLASMIC"/>
    <property type="match status" value="1"/>
</dbReference>
<comment type="catalytic activity">
    <reaction evidence="12">
        <text>(6R)-5,10-methylene-5,6,7,8-tetrahydrofolate + NADP(+) = (6R)-5,10-methenyltetrahydrofolate + NADPH</text>
        <dbReference type="Rhea" id="RHEA:22812"/>
        <dbReference type="ChEBI" id="CHEBI:15636"/>
        <dbReference type="ChEBI" id="CHEBI:57455"/>
        <dbReference type="ChEBI" id="CHEBI:57783"/>
        <dbReference type="ChEBI" id="CHEBI:58349"/>
        <dbReference type="EC" id="1.5.1.5"/>
    </reaction>
</comment>
<dbReference type="EC" id="3.5.4.9" evidence="12"/>
<gene>
    <name evidence="12" type="primary">folD</name>
    <name evidence="15" type="ORF">ENV82_05105</name>
</gene>
<keyword evidence="5 12" id="KW-0658">Purine biosynthesis</keyword>
<evidence type="ECO:0000256" key="11">
    <source>
        <dbReference type="ARBA" id="ARBA00023268"/>
    </source>
</evidence>
<evidence type="ECO:0000259" key="14">
    <source>
        <dbReference type="Pfam" id="PF02882"/>
    </source>
</evidence>
<feature type="domain" description="Tetrahydrofolate dehydrogenase/cyclohydrolase NAD(P)-binding" evidence="14">
    <location>
        <begin position="136"/>
        <end position="276"/>
    </location>
</feature>
<evidence type="ECO:0000256" key="1">
    <source>
        <dbReference type="ARBA" id="ARBA00004777"/>
    </source>
</evidence>
<keyword evidence="8 12" id="KW-0560">Oxidoreductase</keyword>
<dbReference type="InterPro" id="IPR020631">
    <property type="entry name" value="THF_DH/CycHdrlase_NAD-bd_dom"/>
</dbReference>
<dbReference type="AlphaFoldDB" id="A0A7C4U1J9"/>
<dbReference type="GO" id="GO:0004477">
    <property type="term" value="F:methenyltetrahydrofolate cyclohydrolase activity"/>
    <property type="evidence" value="ECO:0007669"/>
    <property type="project" value="UniProtKB-UniRule"/>
</dbReference>
<dbReference type="Pfam" id="PF00763">
    <property type="entry name" value="THF_DHG_CYH"/>
    <property type="match status" value="1"/>
</dbReference>
<dbReference type="Gene3D" id="3.40.50.720">
    <property type="entry name" value="NAD(P)-binding Rossmann-like Domain"/>
    <property type="match status" value="1"/>
</dbReference>
<evidence type="ECO:0000313" key="15">
    <source>
        <dbReference type="EMBL" id="HGW60787.1"/>
    </source>
</evidence>
<feature type="binding site" evidence="12">
    <location>
        <position position="227"/>
    </location>
    <ligand>
        <name>NADP(+)</name>
        <dbReference type="ChEBI" id="CHEBI:58349"/>
    </ligand>
</feature>
<dbReference type="GO" id="GO:0000105">
    <property type="term" value="P:L-histidine biosynthetic process"/>
    <property type="evidence" value="ECO:0007669"/>
    <property type="project" value="UniProtKB-KW"/>
</dbReference>
<dbReference type="GO" id="GO:0004488">
    <property type="term" value="F:methylenetetrahydrofolate dehydrogenase (NADP+) activity"/>
    <property type="evidence" value="ECO:0007669"/>
    <property type="project" value="UniProtKB-UniRule"/>
</dbReference>
<comment type="caution">
    <text evidence="12">Lacks conserved residue(s) required for the propagation of feature annotation.</text>
</comment>
<evidence type="ECO:0000256" key="5">
    <source>
        <dbReference type="ARBA" id="ARBA00022755"/>
    </source>
</evidence>
<evidence type="ECO:0000256" key="2">
    <source>
        <dbReference type="ARBA" id="ARBA00011738"/>
    </source>
</evidence>
<dbReference type="EC" id="1.5.1.5" evidence="12"/>
<dbReference type="GO" id="GO:0005829">
    <property type="term" value="C:cytosol"/>
    <property type="evidence" value="ECO:0007669"/>
    <property type="project" value="TreeGrafter"/>
</dbReference>
<keyword evidence="11 12" id="KW-0511">Multifunctional enzyme</keyword>
<keyword evidence="3 12" id="KW-0554">One-carbon metabolism</keyword>
<keyword evidence="10 12" id="KW-0486">Methionine biosynthesis</keyword>
<name>A0A7C4U1J9_9BACT</name>
<dbReference type="InterPro" id="IPR046346">
    <property type="entry name" value="Aminoacid_DH-like_N_sf"/>
</dbReference>
<dbReference type="UniPathway" id="UPA00193"/>
<dbReference type="GO" id="GO:0035999">
    <property type="term" value="P:tetrahydrofolate interconversion"/>
    <property type="evidence" value="ECO:0007669"/>
    <property type="project" value="UniProtKB-UniRule"/>
</dbReference>
<keyword evidence="6 12" id="KW-0378">Hydrolase</keyword>
<dbReference type="PANTHER" id="PTHR48099">
    <property type="entry name" value="C-1-TETRAHYDROFOLATE SYNTHASE, CYTOPLASMIC-RELATED"/>
    <property type="match status" value="1"/>
</dbReference>
<dbReference type="InterPro" id="IPR036291">
    <property type="entry name" value="NAD(P)-bd_dom_sf"/>
</dbReference>
<dbReference type="GO" id="GO:0006164">
    <property type="term" value="P:purine nucleotide biosynthetic process"/>
    <property type="evidence" value="ECO:0007669"/>
    <property type="project" value="UniProtKB-KW"/>
</dbReference>
<evidence type="ECO:0000256" key="8">
    <source>
        <dbReference type="ARBA" id="ARBA00023002"/>
    </source>
</evidence>
<comment type="subunit">
    <text evidence="2 12">Homodimer.</text>
</comment>
<evidence type="ECO:0000256" key="12">
    <source>
        <dbReference type="HAMAP-Rule" id="MF_01576"/>
    </source>
</evidence>
<keyword evidence="4 12" id="KW-0028">Amino-acid biosynthesis</keyword>
<sequence>MVIDGKEIAVKIRNEVKVEVELLRAKLITPGLAVIQVGEDKASEGYARNIKREGENIGFYIEHHKFKGDLSEEELLFNIKNLNLRKDIHGILVELPLPPHIDKTKVIESIAIEKDIDGFHPVNFGHLLQGTSLFPPATAQAIIAAIKYVVSIEGKHAVVIGRSNIVGKPTAFLLLQENATVTIAHSRTRNLEEITRVADILVVSVGKARLITRNYVKEGAVVIDAGINRIDGKLIGDVDFDDVKEVAGYITPVPGGIGVLTTLMLFRNTIKATKIQNKLI</sequence>
<dbReference type="InterPro" id="IPR020630">
    <property type="entry name" value="THF_DH/CycHdrlase_cat_dom"/>
</dbReference>
<accession>A0A7C4U1J9</accession>
<evidence type="ECO:0000259" key="13">
    <source>
        <dbReference type="Pfam" id="PF00763"/>
    </source>
</evidence>
<dbReference type="SUPFAM" id="SSF53223">
    <property type="entry name" value="Aminoacid dehydrogenase-like, N-terminal domain"/>
    <property type="match status" value="1"/>
</dbReference>
<dbReference type="FunFam" id="3.40.50.10860:FF:000005">
    <property type="entry name" value="C-1-tetrahydrofolate synthase, cytoplasmic, putative"/>
    <property type="match status" value="1"/>
</dbReference>
<feature type="domain" description="Tetrahydrofolate dehydrogenase/cyclohydrolase catalytic" evidence="13">
    <location>
        <begin position="3"/>
        <end position="117"/>
    </location>
</feature>
<evidence type="ECO:0000256" key="9">
    <source>
        <dbReference type="ARBA" id="ARBA00023102"/>
    </source>
</evidence>
<comment type="function">
    <text evidence="12">Catalyzes the oxidation of 5,10-methylenetetrahydrofolate to 5,10-methenyltetrahydrofolate and then the hydrolysis of 5,10-methenyltetrahydrofolate to 10-formyltetrahydrofolate.</text>
</comment>
<protein>
    <recommendedName>
        <fullName evidence="12">Bifunctional protein FolD</fullName>
    </recommendedName>
    <domain>
        <recommendedName>
            <fullName evidence="12">Methylenetetrahydrofolate dehydrogenase</fullName>
            <ecNumber evidence="12">1.5.1.5</ecNumber>
        </recommendedName>
    </domain>
    <domain>
        <recommendedName>
            <fullName evidence="12">Methenyltetrahydrofolate cyclohydrolase</fullName>
            <ecNumber evidence="12">3.5.4.9</ecNumber>
        </recommendedName>
    </domain>
</protein>
<dbReference type="CDD" id="cd01080">
    <property type="entry name" value="NAD_bind_m-THF_DH_Cyclohyd"/>
    <property type="match status" value="1"/>
</dbReference>
<dbReference type="EMBL" id="DTHV01000152">
    <property type="protein sequence ID" value="HGW60787.1"/>
    <property type="molecule type" value="Genomic_DNA"/>
</dbReference>
<keyword evidence="7 12" id="KW-0521">NADP</keyword>
<evidence type="ECO:0000256" key="10">
    <source>
        <dbReference type="ARBA" id="ARBA00023167"/>
    </source>
</evidence>
<dbReference type="Pfam" id="PF02882">
    <property type="entry name" value="THF_DHG_CYH_C"/>
    <property type="match status" value="1"/>
</dbReference>
<evidence type="ECO:0000256" key="4">
    <source>
        <dbReference type="ARBA" id="ARBA00022605"/>
    </source>
</evidence>
<proteinExistence type="inferred from homology"/>
<dbReference type="FunFam" id="3.40.50.720:FF:000094">
    <property type="entry name" value="Bifunctional protein FolD"/>
    <property type="match status" value="1"/>
</dbReference>
<comment type="catalytic activity">
    <reaction evidence="12">
        <text>(6R)-5,10-methenyltetrahydrofolate + H2O = (6R)-10-formyltetrahydrofolate + H(+)</text>
        <dbReference type="Rhea" id="RHEA:23700"/>
        <dbReference type="ChEBI" id="CHEBI:15377"/>
        <dbReference type="ChEBI" id="CHEBI:15378"/>
        <dbReference type="ChEBI" id="CHEBI:57455"/>
        <dbReference type="ChEBI" id="CHEBI:195366"/>
        <dbReference type="EC" id="3.5.4.9"/>
    </reaction>
</comment>
<evidence type="ECO:0000256" key="3">
    <source>
        <dbReference type="ARBA" id="ARBA00022563"/>
    </source>
</evidence>
<comment type="caution">
    <text evidence="15">The sequence shown here is derived from an EMBL/GenBank/DDBJ whole genome shotgun (WGS) entry which is preliminary data.</text>
</comment>
<dbReference type="PRINTS" id="PR00085">
    <property type="entry name" value="THFDHDRGNASE"/>
</dbReference>
<evidence type="ECO:0000256" key="6">
    <source>
        <dbReference type="ARBA" id="ARBA00022801"/>
    </source>
</evidence>
<feature type="binding site" evidence="12">
    <location>
        <begin position="161"/>
        <end position="163"/>
    </location>
    <ligand>
        <name>NADP(+)</name>
        <dbReference type="ChEBI" id="CHEBI:58349"/>
    </ligand>
</feature>
<keyword evidence="9 12" id="KW-0368">Histidine biosynthesis</keyword>
<evidence type="ECO:0000256" key="7">
    <source>
        <dbReference type="ARBA" id="ARBA00022857"/>
    </source>
</evidence>
<dbReference type="HAMAP" id="MF_01576">
    <property type="entry name" value="THF_DHG_CYH"/>
    <property type="match status" value="1"/>
</dbReference>
<dbReference type="Gene3D" id="3.40.50.10860">
    <property type="entry name" value="Leucine Dehydrogenase, chain A, domain 1"/>
    <property type="match status" value="1"/>
</dbReference>
<dbReference type="SUPFAM" id="SSF51735">
    <property type="entry name" value="NAD(P)-binding Rossmann-fold domains"/>
    <property type="match status" value="1"/>
</dbReference>
<organism evidence="15">
    <name type="scientific">Caldisericum exile</name>
    <dbReference type="NCBI Taxonomy" id="693075"/>
    <lineage>
        <taxon>Bacteria</taxon>
        <taxon>Pseudomonadati</taxon>
        <taxon>Caldisericota/Cryosericota group</taxon>
        <taxon>Caldisericota</taxon>
        <taxon>Caldisericia</taxon>
        <taxon>Caldisericales</taxon>
        <taxon>Caldisericaceae</taxon>
        <taxon>Caldisericum</taxon>
    </lineage>
</organism>
<dbReference type="GO" id="GO:0009086">
    <property type="term" value="P:methionine biosynthetic process"/>
    <property type="evidence" value="ECO:0007669"/>
    <property type="project" value="UniProtKB-KW"/>
</dbReference>
<reference evidence="15" key="1">
    <citation type="journal article" date="2020" name="mSystems">
        <title>Genome- and Community-Level Interaction Insights into Carbon Utilization and Element Cycling Functions of Hydrothermarchaeota in Hydrothermal Sediment.</title>
        <authorList>
            <person name="Zhou Z."/>
            <person name="Liu Y."/>
            <person name="Xu W."/>
            <person name="Pan J."/>
            <person name="Luo Z.H."/>
            <person name="Li M."/>
        </authorList>
    </citation>
    <scope>NUCLEOTIDE SEQUENCE [LARGE SCALE GENOMIC DNA]</scope>
    <source>
        <strain evidence="15">SpSt-794</strain>
    </source>
</reference>
<comment type="pathway">
    <text evidence="1 12">One-carbon metabolism; tetrahydrofolate interconversion.</text>
</comment>